<dbReference type="PANTHER" id="PTHR24421">
    <property type="entry name" value="NITRATE/NITRITE SENSOR PROTEIN NARX-RELATED"/>
    <property type="match status" value="1"/>
</dbReference>
<feature type="domain" description="Signal transduction histidine kinase subgroup 3 dimerisation and phosphoacceptor" evidence="13">
    <location>
        <begin position="195"/>
        <end position="258"/>
    </location>
</feature>
<dbReference type="EMBL" id="JACDUR010000005">
    <property type="protein sequence ID" value="MBA2893455.1"/>
    <property type="molecule type" value="Genomic_DNA"/>
</dbReference>
<reference evidence="15 16" key="1">
    <citation type="submission" date="2020-07" db="EMBL/GenBank/DDBJ databases">
        <title>Genomic Encyclopedia of Type Strains, Phase IV (KMG-IV): sequencing the most valuable type-strain genomes for metagenomic binning, comparative biology and taxonomic classification.</title>
        <authorList>
            <person name="Goeker M."/>
        </authorList>
    </citation>
    <scope>NUCLEOTIDE SEQUENCE [LARGE SCALE GENOMIC DNA]</scope>
    <source>
        <strain evidence="15 16">DSM 45533</strain>
    </source>
</reference>
<dbReference type="PANTHER" id="PTHR24421:SF10">
    <property type="entry name" value="NITRATE_NITRITE SENSOR PROTEIN NARQ"/>
    <property type="match status" value="1"/>
</dbReference>
<dbReference type="RefSeq" id="WP_181612267.1">
    <property type="nucleotide sequence ID" value="NZ_BAABAM010000017.1"/>
</dbReference>
<keyword evidence="5" id="KW-0547">Nucleotide-binding</keyword>
<dbReference type="EC" id="2.7.13.3" evidence="2"/>
<feature type="transmembrane region" description="Helical" evidence="11">
    <location>
        <begin position="68"/>
        <end position="86"/>
    </location>
</feature>
<proteinExistence type="predicted"/>
<dbReference type="AlphaFoldDB" id="A0A7W0HRZ0"/>
<dbReference type="Proteomes" id="UP000530928">
    <property type="component" value="Unassembled WGS sequence"/>
</dbReference>
<dbReference type="GO" id="GO:0000155">
    <property type="term" value="F:phosphorelay sensor kinase activity"/>
    <property type="evidence" value="ECO:0007669"/>
    <property type="project" value="InterPro"/>
</dbReference>
<keyword evidence="9" id="KW-0175">Coiled coil</keyword>
<keyword evidence="11" id="KW-0812">Transmembrane</keyword>
<dbReference type="InterPro" id="IPR003594">
    <property type="entry name" value="HATPase_dom"/>
</dbReference>
<keyword evidence="16" id="KW-1185">Reference proteome</keyword>
<evidence type="ECO:0000256" key="9">
    <source>
        <dbReference type="SAM" id="Coils"/>
    </source>
</evidence>
<dbReference type="Pfam" id="PF02518">
    <property type="entry name" value="HATPase_c"/>
    <property type="match status" value="1"/>
</dbReference>
<dbReference type="Gene3D" id="3.30.565.10">
    <property type="entry name" value="Histidine kinase-like ATPase, C-terminal domain"/>
    <property type="match status" value="1"/>
</dbReference>
<evidence type="ECO:0000259" key="12">
    <source>
        <dbReference type="Pfam" id="PF02518"/>
    </source>
</evidence>
<keyword evidence="4" id="KW-0808">Transferase</keyword>
<feature type="domain" description="Histidine kinase/HSP90-like ATPase" evidence="12">
    <location>
        <begin position="307"/>
        <end position="397"/>
    </location>
</feature>
<feature type="region of interest" description="Disordered" evidence="10">
    <location>
        <begin position="397"/>
        <end position="418"/>
    </location>
</feature>
<accession>A0A7W0HRZ0</accession>
<dbReference type="GO" id="GO:0005524">
    <property type="term" value="F:ATP binding"/>
    <property type="evidence" value="ECO:0007669"/>
    <property type="project" value="UniProtKB-KW"/>
</dbReference>
<keyword evidence="8" id="KW-0902">Two-component regulatory system</keyword>
<evidence type="ECO:0000259" key="13">
    <source>
        <dbReference type="Pfam" id="PF07730"/>
    </source>
</evidence>
<evidence type="ECO:0000256" key="2">
    <source>
        <dbReference type="ARBA" id="ARBA00012438"/>
    </source>
</evidence>
<comment type="caution">
    <text evidence="15">The sequence shown here is derived from an EMBL/GenBank/DDBJ whole genome shotgun (WGS) entry which is preliminary data.</text>
</comment>
<feature type="coiled-coil region" evidence="9">
    <location>
        <begin position="159"/>
        <end position="186"/>
    </location>
</feature>
<gene>
    <name evidence="15" type="ORF">HNR30_004816</name>
</gene>
<dbReference type="InterPro" id="IPR055558">
    <property type="entry name" value="DUF7134"/>
</dbReference>
<dbReference type="InterPro" id="IPR011712">
    <property type="entry name" value="Sig_transdc_His_kin_sub3_dim/P"/>
</dbReference>
<protein>
    <recommendedName>
        <fullName evidence="2">histidine kinase</fullName>
        <ecNumber evidence="2">2.7.13.3</ecNumber>
    </recommendedName>
</protein>
<dbReference type="Pfam" id="PF07730">
    <property type="entry name" value="HisKA_3"/>
    <property type="match status" value="1"/>
</dbReference>
<organism evidence="15 16">
    <name type="scientific">Nonomuraea soli</name>
    <dbReference type="NCBI Taxonomy" id="1032476"/>
    <lineage>
        <taxon>Bacteria</taxon>
        <taxon>Bacillati</taxon>
        <taxon>Actinomycetota</taxon>
        <taxon>Actinomycetes</taxon>
        <taxon>Streptosporangiales</taxon>
        <taxon>Streptosporangiaceae</taxon>
        <taxon>Nonomuraea</taxon>
    </lineage>
</organism>
<name>A0A7W0HRZ0_9ACTN</name>
<evidence type="ECO:0000256" key="11">
    <source>
        <dbReference type="SAM" id="Phobius"/>
    </source>
</evidence>
<evidence type="ECO:0000313" key="16">
    <source>
        <dbReference type="Proteomes" id="UP000530928"/>
    </source>
</evidence>
<dbReference type="GO" id="GO:0016020">
    <property type="term" value="C:membrane"/>
    <property type="evidence" value="ECO:0007669"/>
    <property type="project" value="InterPro"/>
</dbReference>
<dbReference type="Pfam" id="PF23539">
    <property type="entry name" value="DUF7134"/>
    <property type="match status" value="1"/>
</dbReference>
<keyword evidence="3" id="KW-0597">Phosphoprotein</keyword>
<keyword evidence="7" id="KW-0067">ATP-binding</keyword>
<keyword evidence="6 15" id="KW-0418">Kinase</keyword>
<evidence type="ECO:0000256" key="3">
    <source>
        <dbReference type="ARBA" id="ARBA00022553"/>
    </source>
</evidence>
<dbReference type="GO" id="GO:0046983">
    <property type="term" value="F:protein dimerization activity"/>
    <property type="evidence" value="ECO:0007669"/>
    <property type="project" value="InterPro"/>
</dbReference>
<evidence type="ECO:0000313" key="15">
    <source>
        <dbReference type="EMBL" id="MBA2893455.1"/>
    </source>
</evidence>
<evidence type="ECO:0000256" key="8">
    <source>
        <dbReference type="ARBA" id="ARBA00023012"/>
    </source>
</evidence>
<keyword evidence="11" id="KW-1133">Transmembrane helix</keyword>
<dbReference type="InterPro" id="IPR050482">
    <property type="entry name" value="Sensor_HK_TwoCompSys"/>
</dbReference>
<feature type="domain" description="DUF7134" evidence="14">
    <location>
        <begin position="15"/>
        <end position="155"/>
    </location>
</feature>
<evidence type="ECO:0000256" key="1">
    <source>
        <dbReference type="ARBA" id="ARBA00000085"/>
    </source>
</evidence>
<sequence>MRSTWLRWRLGGLDPRVVDWTLGAGFTVINLAWNWTGPEQSARPPDAGSVMLTVLANLPLGLRRHRPLAVLMVVCAAGLVYHRLGYQPSQNTLGSLLALYSVAVHRPPRVCLAGGAVAAGSWAYASAVQIPDAPLWAVVARAVVVCAFIVGFGLVVRLLAQRTRRLADLTERLRELTRRLRQERDSTARLAVAAERVRIARELHDVVAHHLSVVAVQAELGHYVLDSDRETTARALTTIADTSREALTEMQRLLSVLRIGADDDVRYDAAPGVSGLDALVERVRAAGVDVTMTVTGRPRPLPSGLELCLYRIAQESLTNVLKHAGPTRARLTLEYTADAVTVQVGDDGPARPADVTQATPGYGLLGMSERIKLYQGTISAGPRPSGGFQVTANVPLPAPAGGPARTAMGDDDLSVGGR</sequence>
<keyword evidence="11" id="KW-0472">Membrane</keyword>
<dbReference type="Gene3D" id="1.20.5.1930">
    <property type="match status" value="1"/>
</dbReference>
<feature type="transmembrane region" description="Helical" evidence="11">
    <location>
        <begin position="135"/>
        <end position="156"/>
    </location>
</feature>
<evidence type="ECO:0000256" key="5">
    <source>
        <dbReference type="ARBA" id="ARBA00022741"/>
    </source>
</evidence>
<evidence type="ECO:0000256" key="6">
    <source>
        <dbReference type="ARBA" id="ARBA00022777"/>
    </source>
</evidence>
<evidence type="ECO:0000256" key="4">
    <source>
        <dbReference type="ARBA" id="ARBA00022679"/>
    </source>
</evidence>
<evidence type="ECO:0000256" key="7">
    <source>
        <dbReference type="ARBA" id="ARBA00022840"/>
    </source>
</evidence>
<dbReference type="CDD" id="cd16917">
    <property type="entry name" value="HATPase_UhpB-NarQ-NarX-like"/>
    <property type="match status" value="1"/>
</dbReference>
<dbReference type="SUPFAM" id="SSF55874">
    <property type="entry name" value="ATPase domain of HSP90 chaperone/DNA topoisomerase II/histidine kinase"/>
    <property type="match status" value="1"/>
</dbReference>
<feature type="compositionally biased region" description="Acidic residues" evidence="10">
    <location>
        <begin position="409"/>
        <end position="418"/>
    </location>
</feature>
<dbReference type="InterPro" id="IPR036890">
    <property type="entry name" value="HATPase_C_sf"/>
</dbReference>
<evidence type="ECO:0000259" key="14">
    <source>
        <dbReference type="Pfam" id="PF23539"/>
    </source>
</evidence>
<evidence type="ECO:0000256" key="10">
    <source>
        <dbReference type="SAM" id="MobiDB-lite"/>
    </source>
</evidence>
<comment type="catalytic activity">
    <reaction evidence="1">
        <text>ATP + protein L-histidine = ADP + protein N-phospho-L-histidine.</text>
        <dbReference type="EC" id="2.7.13.3"/>
    </reaction>
</comment>